<evidence type="ECO:0000313" key="2">
    <source>
        <dbReference type="EMBL" id="UWX55298.1"/>
    </source>
</evidence>
<evidence type="ECO:0008006" key="4">
    <source>
        <dbReference type="Google" id="ProtNLM"/>
    </source>
</evidence>
<evidence type="ECO:0000313" key="3">
    <source>
        <dbReference type="Proteomes" id="UP001059209"/>
    </source>
</evidence>
<keyword evidence="3" id="KW-1185">Reference proteome</keyword>
<proteinExistence type="predicted"/>
<name>A0ABY5Y8E5_9FLAO</name>
<dbReference type="EMBL" id="CP104205">
    <property type="protein sequence ID" value="UWX55298.1"/>
    <property type="molecule type" value="Genomic_DNA"/>
</dbReference>
<feature type="signal peptide" evidence="1">
    <location>
        <begin position="1"/>
        <end position="19"/>
    </location>
</feature>
<gene>
    <name evidence="2" type="ORF">NYZ99_01445</name>
</gene>
<evidence type="ECO:0000256" key="1">
    <source>
        <dbReference type="SAM" id="SignalP"/>
    </source>
</evidence>
<feature type="chain" id="PRO_5046289307" description="GLPGLI family protein" evidence="1">
    <location>
        <begin position="20"/>
        <end position="87"/>
    </location>
</feature>
<dbReference type="Proteomes" id="UP001059209">
    <property type="component" value="Chromosome"/>
</dbReference>
<protein>
    <recommendedName>
        <fullName evidence="4">GLPGLI family protein</fullName>
    </recommendedName>
</protein>
<accession>A0ABY5Y8E5</accession>
<keyword evidence="1" id="KW-0732">Signal</keyword>
<dbReference type="RefSeq" id="WP_260573164.1">
    <property type="nucleotide sequence ID" value="NZ_CP104205.1"/>
</dbReference>
<organism evidence="2 3">
    <name type="scientific">Maribacter litopenaei</name>
    <dbReference type="NCBI Taxonomy" id="2976127"/>
    <lineage>
        <taxon>Bacteria</taxon>
        <taxon>Pseudomonadati</taxon>
        <taxon>Bacteroidota</taxon>
        <taxon>Flavobacteriia</taxon>
        <taxon>Flavobacteriales</taxon>
        <taxon>Flavobacteriaceae</taxon>
        <taxon>Maribacter</taxon>
    </lineage>
</organism>
<sequence length="87" mass="10324">MKKTFLPFLFLFIMGSISAQRLNVEQGNIKNLKGITLYKVVFDYTDVNIPKFKDEAAFLKDKMDKREEKKAGDGERFKKEWFNDRPR</sequence>
<reference evidence="2" key="1">
    <citation type="submission" date="2022-09" db="EMBL/GenBank/DDBJ databases">
        <title>Maribacter litopenaei sp. nov., isolated from the intestinal tract of the Pacific White Shrimp, Litopenaeus vannamei.</title>
        <authorList>
            <person name="Kim S.Y."/>
            <person name="Hwang C.Y."/>
        </authorList>
    </citation>
    <scope>NUCLEOTIDE SEQUENCE</scope>
    <source>
        <strain evidence="2">HL-LV01</strain>
    </source>
</reference>